<gene>
    <name evidence="2" type="ORF">KSP39_PZI003532</name>
</gene>
<feature type="transmembrane region" description="Helical" evidence="1">
    <location>
        <begin position="12"/>
        <end position="45"/>
    </location>
</feature>
<reference evidence="2 3" key="1">
    <citation type="journal article" date="2022" name="Nat. Plants">
        <title>Genomes of leafy and leafless Platanthera orchids illuminate the evolution of mycoheterotrophy.</title>
        <authorList>
            <person name="Li M.H."/>
            <person name="Liu K.W."/>
            <person name="Li Z."/>
            <person name="Lu H.C."/>
            <person name="Ye Q.L."/>
            <person name="Zhang D."/>
            <person name="Wang J.Y."/>
            <person name="Li Y.F."/>
            <person name="Zhong Z.M."/>
            <person name="Liu X."/>
            <person name="Yu X."/>
            <person name="Liu D.K."/>
            <person name="Tu X.D."/>
            <person name="Liu B."/>
            <person name="Hao Y."/>
            <person name="Liao X.Y."/>
            <person name="Jiang Y.T."/>
            <person name="Sun W.H."/>
            <person name="Chen J."/>
            <person name="Chen Y.Q."/>
            <person name="Ai Y."/>
            <person name="Zhai J.W."/>
            <person name="Wu S.S."/>
            <person name="Zhou Z."/>
            <person name="Hsiao Y.Y."/>
            <person name="Wu W.L."/>
            <person name="Chen Y.Y."/>
            <person name="Lin Y.F."/>
            <person name="Hsu J.L."/>
            <person name="Li C.Y."/>
            <person name="Wang Z.W."/>
            <person name="Zhao X."/>
            <person name="Zhong W.Y."/>
            <person name="Ma X.K."/>
            <person name="Ma L."/>
            <person name="Huang J."/>
            <person name="Chen G.Z."/>
            <person name="Huang M.Z."/>
            <person name="Huang L."/>
            <person name="Peng D.H."/>
            <person name="Luo Y.B."/>
            <person name="Zou S.Q."/>
            <person name="Chen S.P."/>
            <person name="Lan S."/>
            <person name="Tsai W.C."/>
            <person name="Van de Peer Y."/>
            <person name="Liu Z.J."/>
        </authorList>
    </citation>
    <scope>NUCLEOTIDE SEQUENCE [LARGE SCALE GENOMIC DNA]</scope>
    <source>
        <strain evidence="2">Lor287</strain>
    </source>
</reference>
<keyword evidence="1" id="KW-1133">Transmembrane helix</keyword>
<evidence type="ECO:0000313" key="2">
    <source>
        <dbReference type="EMBL" id="KAK8950977.1"/>
    </source>
</evidence>
<protein>
    <submittedName>
        <fullName evidence="2">Uncharacterized protein</fullName>
    </submittedName>
</protein>
<sequence length="107" mass="11888">MGKGRGEWRRPPIAVFLIFFTPVLLPFLCLSLPPFLIVSHCIRLIADSSSRRKRSGVESIAVHCENSEAAPSIVGPWLLRRYLDDQLRLVAGSVLDPSDSGEDLRCV</sequence>
<proteinExistence type="predicted"/>
<keyword evidence="1" id="KW-0812">Transmembrane</keyword>
<dbReference type="EMBL" id="JBBWWQ010000003">
    <property type="protein sequence ID" value="KAK8950977.1"/>
    <property type="molecule type" value="Genomic_DNA"/>
</dbReference>
<comment type="caution">
    <text evidence="2">The sequence shown here is derived from an EMBL/GenBank/DDBJ whole genome shotgun (WGS) entry which is preliminary data.</text>
</comment>
<keyword evidence="1" id="KW-0472">Membrane</keyword>
<name>A0AAP0BU38_9ASPA</name>
<dbReference type="AlphaFoldDB" id="A0AAP0BU38"/>
<evidence type="ECO:0000313" key="3">
    <source>
        <dbReference type="Proteomes" id="UP001418222"/>
    </source>
</evidence>
<keyword evidence="3" id="KW-1185">Reference proteome</keyword>
<organism evidence="2 3">
    <name type="scientific">Platanthera zijinensis</name>
    <dbReference type="NCBI Taxonomy" id="2320716"/>
    <lineage>
        <taxon>Eukaryota</taxon>
        <taxon>Viridiplantae</taxon>
        <taxon>Streptophyta</taxon>
        <taxon>Embryophyta</taxon>
        <taxon>Tracheophyta</taxon>
        <taxon>Spermatophyta</taxon>
        <taxon>Magnoliopsida</taxon>
        <taxon>Liliopsida</taxon>
        <taxon>Asparagales</taxon>
        <taxon>Orchidaceae</taxon>
        <taxon>Orchidoideae</taxon>
        <taxon>Orchideae</taxon>
        <taxon>Orchidinae</taxon>
        <taxon>Platanthera</taxon>
    </lineage>
</organism>
<dbReference type="PANTHER" id="PTHR36322:SF3">
    <property type="entry name" value="TRANSMEMBRANE PROTEIN"/>
    <property type="match status" value="1"/>
</dbReference>
<accession>A0AAP0BU38</accession>
<dbReference type="Proteomes" id="UP001418222">
    <property type="component" value="Unassembled WGS sequence"/>
</dbReference>
<evidence type="ECO:0000256" key="1">
    <source>
        <dbReference type="SAM" id="Phobius"/>
    </source>
</evidence>
<dbReference type="PANTHER" id="PTHR36322">
    <property type="entry name" value="TRANSMEMBRANE PROTEIN"/>
    <property type="match status" value="1"/>
</dbReference>